<accession>A0A5D5AK06</accession>
<keyword evidence="5" id="KW-1185">Reference proteome</keyword>
<name>A0A5D5AK06_9EURY</name>
<evidence type="ECO:0000259" key="3">
    <source>
        <dbReference type="Pfam" id="PF26248"/>
    </source>
</evidence>
<dbReference type="InterPro" id="IPR058372">
    <property type="entry name" value="DUF8059"/>
</dbReference>
<sequence length="152" mass="16404">MTERAHATADDTASGSNTGMGVSSRHGARLRISALFGFAFGLGIGVYQMFTLDPMISTAHDGVPHWMRVTHIHVLGLSLVVFLYSLVLDDVFSRRRGLIVGLTVFGQWGVPLTLYPLMVHELVILAPVQLLAGIVTVLVALAFAVGYTRTVL</sequence>
<feature type="transmembrane region" description="Helical" evidence="2">
    <location>
        <begin position="70"/>
        <end position="87"/>
    </location>
</feature>
<dbReference type="AlphaFoldDB" id="A0A5D5AK06"/>
<dbReference type="RefSeq" id="WP_149081426.1">
    <property type="nucleotide sequence ID" value="NZ_VTAW01000011.1"/>
</dbReference>
<feature type="compositionally biased region" description="Polar residues" evidence="1">
    <location>
        <begin position="11"/>
        <end position="21"/>
    </location>
</feature>
<evidence type="ECO:0000256" key="2">
    <source>
        <dbReference type="SAM" id="Phobius"/>
    </source>
</evidence>
<keyword evidence="2" id="KW-0472">Membrane</keyword>
<dbReference type="Pfam" id="PF26248">
    <property type="entry name" value="DUF8059"/>
    <property type="match status" value="1"/>
</dbReference>
<dbReference type="Proteomes" id="UP000324104">
    <property type="component" value="Unassembled WGS sequence"/>
</dbReference>
<dbReference type="EMBL" id="VTAW01000011">
    <property type="protein sequence ID" value="TYT62089.1"/>
    <property type="molecule type" value="Genomic_DNA"/>
</dbReference>
<feature type="region of interest" description="Disordered" evidence="1">
    <location>
        <begin position="1"/>
        <end position="23"/>
    </location>
</feature>
<feature type="transmembrane region" description="Helical" evidence="2">
    <location>
        <begin position="30"/>
        <end position="50"/>
    </location>
</feature>
<protein>
    <recommendedName>
        <fullName evidence="3">DUF8059 domain-containing protein</fullName>
    </recommendedName>
</protein>
<gene>
    <name evidence="4" type="ORF">FYC77_10330</name>
</gene>
<reference evidence="4 5" key="1">
    <citation type="submission" date="2019-08" db="EMBL/GenBank/DDBJ databases">
        <title>Archaea genome.</title>
        <authorList>
            <person name="Kajale S."/>
            <person name="Shouche Y."/>
            <person name="Deshpande N."/>
            <person name="Sharma A."/>
        </authorList>
    </citation>
    <scope>NUCLEOTIDE SEQUENCE [LARGE SCALE GENOMIC DNA]</scope>
    <source>
        <strain evidence="4 5">ESP3B_9</strain>
    </source>
</reference>
<keyword evidence="2" id="KW-0812">Transmembrane</keyword>
<evidence type="ECO:0000313" key="5">
    <source>
        <dbReference type="Proteomes" id="UP000324104"/>
    </source>
</evidence>
<feature type="transmembrane region" description="Helical" evidence="2">
    <location>
        <begin position="99"/>
        <end position="118"/>
    </location>
</feature>
<evidence type="ECO:0000256" key="1">
    <source>
        <dbReference type="SAM" id="MobiDB-lite"/>
    </source>
</evidence>
<keyword evidence="2" id="KW-1133">Transmembrane helix</keyword>
<evidence type="ECO:0000313" key="4">
    <source>
        <dbReference type="EMBL" id="TYT62089.1"/>
    </source>
</evidence>
<feature type="transmembrane region" description="Helical" evidence="2">
    <location>
        <begin position="124"/>
        <end position="147"/>
    </location>
</feature>
<organism evidence="4 5">
    <name type="scientific">Natrialba swarupiae</name>
    <dbReference type="NCBI Taxonomy" id="2448032"/>
    <lineage>
        <taxon>Archaea</taxon>
        <taxon>Methanobacteriati</taxon>
        <taxon>Methanobacteriota</taxon>
        <taxon>Stenosarchaea group</taxon>
        <taxon>Halobacteria</taxon>
        <taxon>Halobacteriales</taxon>
        <taxon>Natrialbaceae</taxon>
        <taxon>Natrialba</taxon>
    </lineage>
</organism>
<proteinExistence type="predicted"/>
<comment type="caution">
    <text evidence="4">The sequence shown here is derived from an EMBL/GenBank/DDBJ whole genome shotgun (WGS) entry which is preliminary data.</text>
</comment>
<feature type="domain" description="DUF8059" evidence="3">
    <location>
        <begin position="30"/>
        <end position="141"/>
    </location>
</feature>